<accession>A0A7K0FQZ7</accession>
<dbReference type="Gene3D" id="2.60.120.1130">
    <property type="match status" value="1"/>
</dbReference>
<organism evidence="4 5">
    <name type="scientific">Pedobacter puniceum</name>
    <dbReference type="NCBI Taxonomy" id="2666136"/>
    <lineage>
        <taxon>Bacteria</taxon>
        <taxon>Pseudomonadati</taxon>
        <taxon>Bacteroidota</taxon>
        <taxon>Sphingobacteriia</taxon>
        <taxon>Sphingobacteriales</taxon>
        <taxon>Sphingobacteriaceae</taxon>
        <taxon>Pedobacter</taxon>
    </lineage>
</organism>
<name>A0A7K0FQZ7_9SPHI</name>
<evidence type="ECO:0000259" key="3">
    <source>
        <dbReference type="Pfam" id="PF12969"/>
    </source>
</evidence>
<sequence>MLKKLHKTCFYLTILSFCLSKQLSAQEQTLKVKFGKVEIEEFKQKPSGKDSLANAVMLFDIGDISFSINNNGRWVYKFSRHKRIKILSKDGYNYANFEIPIYKSSNLKEEISSVSVASYNIVGEKVIQNKVLKDEKFTDKYNSYWTINKYTLSNIQPGTIVEIKYEIISEDTYDLRSWYFQHEIPVLHSELTLAIPEYFQYKLNSQSLVNLDLVNNEVISQNHSGSITSSSDSYRSQSYNFMCNATKRTWVAKNIFAFKNEPFITTSDDYITKISFELQSTTFPNDIMRNYSSSWQKIVENLLELESFGELVKVNNSSKNIISGFINEADSTEIKMQKIYNYLKKSIKWNEKTSIYASHKSIKNIIDQKNGNCSDINLTLINLLNSANIKANPVLISTRSNGRHPGIPLISRFNYIIAAVDINNKRYFLDATNPNYFINCFYEDALNHKGLLVDLTSKEGTWIPIEPEKTSKTTITNIFTLNNDAQLTGSINLYKTNYEAFYAKTKLDRYSSKEDYIKDYTKNKSGLKVDDLKNQNSEIDGVFAETMAVTIDDLVEEAGNLLYFNPLLFERTKENPFKSDERLFPVDFATPKEENYKFIFNIPDGYSLEKLPTPILYKLEDNSALFSYTVIQNDKQILINSKILISGIVYPSERYFELKELFKNIVNKQSEPIVLKKL</sequence>
<keyword evidence="1" id="KW-0732">Signal</keyword>
<feature type="chain" id="PRO_5029665539" evidence="1">
    <location>
        <begin position="26"/>
        <end position="678"/>
    </location>
</feature>
<feature type="signal peptide" evidence="1">
    <location>
        <begin position="1"/>
        <end position="25"/>
    </location>
</feature>
<dbReference type="AlphaFoldDB" id="A0A7K0FQZ7"/>
<evidence type="ECO:0000259" key="2">
    <source>
        <dbReference type="Pfam" id="PF01841"/>
    </source>
</evidence>
<dbReference type="Pfam" id="PF01841">
    <property type="entry name" value="Transglut_core"/>
    <property type="match status" value="1"/>
</dbReference>
<dbReference type="InterPro" id="IPR002931">
    <property type="entry name" value="Transglutaminase-like"/>
</dbReference>
<dbReference type="Proteomes" id="UP000462931">
    <property type="component" value="Unassembled WGS sequence"/>
</dbReference>
<dbReference type="Pfam" id="PF12969">
    <property type="entry name" value="DUF3857"/>
    <property type="match status" value="1"/>
</dbReference>
<dbReference type="InterPro" id="IPR024618">
    <property type="entry name" value="DUF3857"/>
</dbReference>
<evidence type="ECO:0000313" key="4">
    <source>
        <dbReference type="EMBL" id="MRX48428.1"/>
    </source>
</evidence>
<evidence type="ECO:0000313" key="5">
    <source>
        <dbReference type="Proteomes" id="UP000462931"/>
    </source>
</evidence>
<keyword evidence="5" id="KW-1185">Reference proteome</keyword>
<dbReference type="Gene3D" id="3.10.620.30">
    <property type="match status" value="1"/>
</dbReference>
<comment type="caution">
    <text evidence="4">The sequence shown here is derived from an EMBL/GenBank/DDBJ whole genome shotgun (WGS) entry which is preliminary data.</text>
</comment>
<dbReference type="Gene3D" id="2.60.40.3140">
    <property type="match status" value="1"/>
</dbReference>
<feature type="domain" description="DUF3857" evidence="3">
    <location>
        <begin position="78"/>
        <end position="204"/>
    </location>
</feature>
<reference evidence="4 5" key="1">
    <citation type="submission" date="2019-11" db="EMBL/GenBank/DDBJ databases">
        <authorList>
            <person name="Cheng Q."/>
            <person name="Yang Z."/>
        </authorList>
    </citation>
    <scope>NUCLEOTIDE SEQUENCE [LARGE SCALE GENOMIC DNA]</scope>
    <source>
        <strain evidence="4 5">HX-22-1</strain>
    </source>
</reference>
<proteinExistence type="predicted"/>
<evidence type="ECO:0000256" key="1">
    <source>
        <dbReference type="SAM" id="SignalP"/>
    </source>
</evidence>
<dbReference type="EMBL" id="WKJI01000004">
    <property type="protein sequence ID" value="MRX48428.1"/>
    <property type="molecule type" value="Genomic_DNA"/>
</dbReference>
<protein>
    <submittedName>
        <fullName evidence="4">DUF3857 domain-containing protein</fullName>
    </submittedName>
</protein>
<dbReference type="RefSeq" id="WP_154288508.1">
    <property type="nucleotide sequence ID" value="NZ_WKJI01000004.1"/>
</dbReference>
<feature type="domain" description="Transglutaminase-like" evidence="2">
    <location>
        <begin position="326"/>
        <end position="400"/>
    </location>
</feature>
<gene>
    <name evidence="4" type="ORF">GJJ64_14610</name>
</gene>